<comment type="caution">
    <text evidence="2">The sequence shown here is derived from an EMBL/GenBank/DDBJ whole genome shotgun (WGS) entry which is preliminary data.</text>
</comment>
<evidence type="ECO:0000256" key="1">
    <source>
        <dbReference type="ARBA" id="ARBA00006479"/>
    </source>
</evidence>
<dbReference type="RefSeq" id="WP_163915313.1">
    <property type="nucleotide sequence ID" value="NZ_JAAGWD010000005.1"/>
</dbReference>
<name>A0A6B3LNC8_9BACT</name>
<proteinExistence type="inferred from homology"/>
<dbReference type="Pfam" id="PF00480">
    <property type="entry name" value="ROK"/>
    <property type="match status" value="2"/>
</dbReference>
<dbReference type="Proteomes" id="UP000474777">
    <property type="component" value="Unassembled WGS sequence"/>
</dbReference>
<dbReference type="PANTHER" id="PTHR18964:SF149">
    <property type="entry name" value="BIFUNCTIONAL UDP-N-ACETYLGLUCOSAMINE 2-EPIMERASE_N-ACETYLMANNOSAMINE KINASE"/>
    <property type="match status" value="1"/>
</dbReference>
<accession>A0A6B3LNC8</accession>
<protein>
    <submittedName>
        <fullName evidence="2">ROK family protein</fullName>
    </submittedName>
</protein>
<sequence>MTRLILGADIGGTHITTALVDLSTPKILHETMTRQPVAANGSIADIIASWSSAMLTTIGKHKTEIKKVGIAMPGPFDYENGIALMQNQDKYDALYGVNVKELLAGALQLDTQNIRFQNDAPCFLLGEAFAGAAQGYNRVSGLTLGTGLGSATTVGGKSWDANLWDTPFRDGIAEEYLSSRWFVKRFYELSGRKAANVKSIVELLPTEPKVQELFAEYADNLATFLGDFVRQEQPEVIILGGNIAKAFNLFGDALQEKLLAQRMTIPVKTAQLGEEAALLGAASLWQVPANL</sequence>
<reference evidence="2 3" key="1">
    <citation type="submission" date="2020-02" db="EMBL/GenBank/DDBJ databases">
        <authorList>
            <person name="Kim M.K."/>
        </authorList>
    </citation>
    <scope>NUCLEOTIDE SEQUENCE [LARGE SCALE GENOMIC DNA]</scope>
    <source>
        <strain evidence="2 3">BT327</strain>
    </source>
</reference>
<gene>
    <name evidence="2" type="ORF">GXP69_11970</name>
</gene>
<dbReference type="InterPro" id="IPR000600">
    <property type="entry name" value="ROK"/>
</dbReference>
<dbReference type="Gene3D" id="3.30.420.40">
    <property type="match status" value="2"/>
</dbReference>
<comment type="similarity">
    <text evidence="1">Belongs to the ROK (NagC/XylR) family.</text>
</comment>
<dbReference type="InterPro" id="IPR043129">
    <property type="entry name" value="ATPase_NBD"/>
</dbReference>
<dbReference type="SUPFAM" id="SSF53067">
    <property type="entry name" value="Actin-like ATPase domain"/>
    <property type="match status" value="1"/>
</dbReference>
<dbReference type="CDD" id="cd23763">
    <property type="entry name" value="ASKHA_ATPase_ROK"/>
    <property type="match status" value="1"/>
</dbReference>
<dbReference type="PANTHER" id="PTHR18964">
    <property type="entry name" value="ROK (REPRESSOR, ORF, KINASE) FAMILY"/>
    <property type="match status" value="1"/>
</dbReference>
<keyword evidence="3" id="KW-1185">Reference proteome</keyword>
<dbReference type="AlphaFoldDB" id="A0A6B3LNC8"/>
<organism evidence="2 3">
    <name type="scientific">Pontibacter burrus</name>
    <dbReference type="NCBI Taxonomy" id="2704466"/>
    <lineage>
        <taxon>Bacteria</taxon>
        <taxon>Pseudomonadati</taxon>
        <taxon>Bacteroidota</taxon>
        <taxon>Cytophagia</taxon>
        <taxon>Cytophagales</taxon>
        <taxon>Hymenobacteraceae</taxon>
        <taxon>Pontibacter</taxon>
    </lineage>
</organism>
<evidence type="ECO:0000313" key="3">
    <source>
        <dbReference type="Proteomes" id="UP000474777"/>
    </source>
</evidence>
<evidence type="ECO:0000313" key="2">
    <source>
        <dbReference type="EMBL" id="NEM98412.1"/>
    </source>
</evidence>
<dbReference type="EMBL" id="JAAGWD010000005">
    <property type="protein sequence ID" value="NEM98412.1"/>
    <property type="molecule type" value="Genomic_DNA"/>
</dbReference>